<organism evidence="1 2">
    <name type="scientific">Sorangium cellulosum</name>
    <name type="common">Polyangium cellulosum</name>
    <dbReference type="NCBI Taxonomy" id="56"/>
    <lineage>
        <taxon>Bacteria</taxon>
        <taxon>Pseudomonadati</taxon>
        <taxon>Myxococcota</taxon>
        <taxon>Polyangia</taxon>
        <taxon>Polyangiales</taxon>
        <taxon>Polyangiaceae</taxon>
        <taxon>Sorangium</taxon>
    </lineage>
</organism>
<dbReference type="Proteomes" id="UP000295497">
    <property type="component" value="Chromosome"/>
</dbReference>
<dbReference type="EMBL" id="CP012672">
    <property type="protein sequence ID" value="AUX32727.1"/>
    <property type="molecule type" value="Genomic_DNA"/>
</dbReference>
<gene>
    <name evidence="1" type="ORF">SOCE836_048740</name>
</gene>
<evidence type="ECO:0000313" key="2">
    <source>
        <dbReference type="Proteomes" id="UP000295497"/>
    </source>
</evidence>
<reference evidence="1 2" key="1">
    <citation type="submission" date="2015-09" db="EMBL/GenBank/DDBJ databases">
        <title>Sorangium comparison.</title>
        <authorList>
            <person name="Zaburannyi N."/>
            <person name="Bunk B."/>
            <person name="Overmann J."/>
            <person name="Mueller R."/>
        </authorList>
    </citation>
    <scope>NUCLEOTIDE SEQUENCE [LARGE SCALE GENOMIC DNA]</scope>
    <source>
        <strain evidence="1 2">So ce836</strain>
    </source>
</reference>
<dbReference type="AlphaFoldDB" id="A0A4P2QR39"/>
<sequence length="93" mass="10331">MAEMDAIGSLKIIRCKRHEHGAECMTKCADAGISCPGGRKHPYKKNVKTGLLWQCRGIGVATSCWYYYENGDSCTFFFGRVPVMCRYVGGTPD</sequence>
<evidence type="ECO:0000313" key="1">
    <source>
        <dbReference type="EMBL" id="AUX32727.1"/>
    </source>
</evidence>
<name>A0A4P2QR39_SORCE</name>
<proteinExistence type="predicted"/>
<protein>
    <submittedName>
        <fullName evidence="1">Uncharacterized protein</fullName>
    </submittedName>
</protein>
<accession>A0A4P2QR39</accession>